<dbReference type="EMBL" id="JAGTXO010000033">
    <property type="protein sequence ID" value="KAG8460432.1"/>
    <property type="molecule type" value="Genomic_DNA"/>
</dbReference>
<feature type="compositionally biased region" description="Basic and acidic residues" evidence="1">
    <location>
        <begin position="291"/>
        <end position="300"/>
    </location>
</feature>
<dbReference type="OrthoDB" id="20844at2759"/>
<feature type="region of interest" description="Disordered" evidence="1">
    <location>
        <begin position="274"/>
        <end position="300"/>
    </location>
</feature>
<dbReference type="PANTHER" id="PTHR23146">
    <property type="entry name" value="LEO1 PROTEIN"/>
    <property type="match status" value="1"/>
</dbReference>
<proteinExistence type="predicted"/>
<sequence>MASEGGATYQDLFGSDEEDEGEARAAGVDEEGVAAAAVAEVGGEEGGGEEGGGEEGGDHASARAGAGGDGAGGEEGADGEDLDLFGEREEEAEGEDEGATDGERAARSARQGMQAEDAPRAPPLALNLPPLPRPKPGRLCLVRLPNILGIQARPFDAHTYDPADEAEHAASRQNVVRWRYAASGAAAAGGDGEVERESNARVVRWSDGSLTLHIGSEVLLATEQPLESEHAHVFARGPKSLIECHGVLSRRLHFQPATRDSATHRTLMSKVQNTAKMGKERKIRMTSTLSDPEKAKEAMEKLEEEKKRLLLSQDRAGAHFGAGAGAGRWEAGFLEGGDDADPGEGELGAIRAQLTGRKRRSAGGGSRTRRTSRARRPAMSGASRRLSGGAGAGAARRRSRAGDDEEEEEEEEEEEAGSDDDMEGFIVDDEEDDDEGVADDDDDDEL</sequence>
<dbReference type="GO" id="GO:0003746">
    <property type="term" value="F:translation elongation factor activity"/>
    <property type="evidence" value="ECO:0007669"/>
    <property type="project" value="InterPro"/>
</dbReference>
<evidence type="ECO:0000313" key="3">
    <source>
        <dbReference type="Proteomes" id="UP000751190"/>
    </source>
</evidence>
<dbReference type="PANTHER" id="PTHR23146:SF0">
    <property type="entry name" value="RNA POLYMERASE-ASSOCIATED PROTEIN LEO1"/>
    <property type="match status" value="1"/>
</dbReference>
<dbReference type="GO" id="GO:0006368">
    <property type="term" value="P:transcription elongation by RNA polymerase II"/>
    <property type="evidence" value="ECO:0007669"/>
    <property type="project" value="InterPro"/>
</dbReference>
<name>A0A8J6C344_DIALT</name>
<reference evidence="2" key="1">
    <citation type="submission" date="2021-05" db="EMBL/GenBank/DDBJ databases">
        <title>The genome of the haptophyte Pavlova lutheri (Diacronema luteri, Pavlovales) - a model for lipid biosynthesis in eukaryotic algae.</title>
        <authorList>
            <person name="Hulatt C.J."/>
            <person name="Posewitz M.C."/>
        </authorList>
    </citation>
    <scope>NUCLEOTIDE SEQUENCE</scope>
    <source>
        <strain evidence="2">NIVA-4/92</strain>
    </source>
</reference>
<feature type="region of interest" description="Disordered" evidence="1">
    <location>
        <begin position="351"/>
        <end position="446"/>
    </location>
</feature>
<gene>
    <name evidence="2" type="ORF">KFE25_011923</name>
</gene>
<comment type="caution">
    <text evidence="2">The sequence shown here is derived from an EMBL/GenBank/DDBJ whole genome shotgun (WGS) entry which is preliminary data.</text>
</comment>
<dbReference type="InterPro" id="IPR001326">
    <property type="entry name" value="Transl_elong_EF1B_B/D_CS"/>
</dbReference>
<accession>A0A8J6C344</accession>
<dbReference type="OMA" id="RSDRSMH"/>
<feature type="compositionally biased region" description="Acidic residues" evidence="1">
    <location>
        <begin position="42"/>
        <end position="55"/>
    </location>
</feature>
<dbReference type="GO" id="GO:0016593">
    <property type="term" value="C:Cdc73/Paf1 complex"/>
    <property type="evidence" value="ECO:0007669"/>
    <property type="project" value="InterPro"/>
</dbReference>
<feature type="compositionally biased region" description="Gly residues" evidence="1">
    <location>
        <begin position="65"/>
        <end position="74"/>
    </location>
</feature>
<evidence type="ECO:0000313" key="2">
    <source>
        <dbReference type="EMBL" id="KAG8460432.1"/>
    </source>
</evidence>
<dbReference type="GO" id="GO:1990269">
    <property type="term" value="F:RNA polymerase II C-terminal domain phosphoserine binding"/>
    <property type="evidence" value="ECO:0007669"/>
    <property type="project" value="TreeGrafter"/>
</dbReference>
<organism evidence="2 3">
    <name type="scientific">Diacronema lutheri</name>
    <name type="common">Unicellular marine alga</name>
    <name type="synonym">Monochrysis lutheri</name>
    <dbReference type="NCBI Taxonomy" id="2081491"/>
    <lineage>
        <taxon>Eukaryota</taxon>
        <taxon>Haptista</taxon>
        <taxon>Haptophyta</taxon>
        <taxon>Pavlovophyceae</taxon>
        <taxon>Pavlovales</taxon>
        <taxon>Pavlovaceae</taxon>
        <taxon>Diacronema</taxon>
    </lineage>
</organism>
<evidence type="ECO:0000256" key="1">
    <source>
        <dbReference type="SAM" id="MobiDB-lite"/>
    </source>
</evidence>
<feature type="compositionally biased region" description="Basic residues" evidence="1">
    <location>
        <begin position="356"/>
        <end position="376"/>
    </location>
</feature>
<dbReference type="AlphaFoldDB" id="A0A8J6C344"/>
<dbReference type="InterPro" id="IPR007149">
    <property type="entry name" value="Leo1"/>
</dbReference>
<dbReference type="Pfam" id="PF04004">
    <property type="entry name" value="Leo1"/>
    <property type="match status" value="1"/>
</dbReference>
<evidence type="ECO:0008006" key="4">
    <source>
        <dbReference type="Google" id="ProtNLM"/>
    </source>
</evidence>
<feature type="region of interest" description="Disordered" evidence="1">
    <location>
        <begin position="1"/>
        <end position="132"/>
    </location>
</feature>
<feature type="compositionally biased region" description="Acidic residues" evidence="1">
    <location>
        <begin position="403"/>
        <end position="446"/>
    </location>
</feature>
<feature type="compositionally biased region" description="Low complexity" evidence="1">
    <location>
        <begin position="378"/>
        <end position="387"/>
    </location>
</feature>
<dbReference type="Proteomes" id="UP000751190">
    <property type="component" value="Unassembled WGS sequence"/>
</dbReference>
<dbReference type="PROSITE" id="PS00824">
    <property type="entry name" value="EF1BD_1"/>
    <property type="match status" value="1"/>
</dbReference>
<keyword evidence="3" id="KW-1185">Reference proteome</keyword>
<protein>
    <recommendedName>
        <fullName evidence="4">RNA polymerase-associated protein LEO1</fullName>
    </recommendedName>
</protein>
<feature type="compositionally biased region" description="Acidic residues" evidence="1">
    <location>
        <begin position="75"/>
        <end position="100"/>
    </location>
</feature>
<dbReference type="GO" id="GO:0032968">
    <property type="term" value="P:positive regulation of transcription elongation by RNA polymerase II"/>
    <property type="evidence" value="ECO:0007669"/>
    <property type="project" value="TreeGrafter"/>
</dbReference>